<dbReference type="PRINTS" id="PR00039">
    <property type="entry name" value="HTHLYSR"/>
</dbReference>
<dbReference type="FunFam" id="1.10.10.10:FF:000001">
    <property type="entry name" value="LysR family transcriptional regulator"/>
    <property type="match status" value="1"/>
</dbReference>
<dbReference type="RefSeq" id="WP_109760795.1">
    <property type="nucleotide sequence ID" value="NZ_CP034588.1"/>
</dbReference>
<dbReference type="AlphaFoldDB" id="A0A316G2T6"/>
<keyword evidence="2" id="KW-0805">Transcription regulation</keyword>
<reference evidence="6 7" key="1">
    <citation type="submission" date="2018-05" db="EMBL/GenBank/DDBJ databases">
        <title>Genomic Encyclopedia of Type Strains, Phase IV (KMG-IV): sequencing the most valuable type-strain genomes for metagenomic binning, comparative biology and taxonomic classification.</title>
        <authorList>
            <person name="Goeker M."/>
        </authorList>
    </citation>
    <scope>NUCLEOTIDE SEQUENCE [LARGE SCALE GENOMIC DNA]</scope>
    <source>
        <strain evidence="6 7">DSM 103371</strain>
    </source>
</reference>
<keyword evidence="7" id="KW-1185">Reference proteome</keyword>
<dbReference type="Proteomes" id="UP000245390">
    <property type="component" value="Unassembled WGS sequence"/>
</dbReference>
<dbReference type="Pfam" id="PF00126">
    <property type="entry name" value="HTH_1"/>
    <property type="match status" value="1"/>
</dbReference>
<dbReference type="Pfam" id="PF03466">
    <property type="entry name" value="LysR_substrate"/>
    <property type="match status" value="1"/>
</dbReference>
<evidence type="ECO:0000256" key="1">
    <source>
        <dbReference type="ARBA" id="ARBA00009437"/>
    </source>
</evidence>
<evidence type="ECO:0000259" key="5">
    <source>
        <dbReference type="PROSITE" id="PS50931"/>
    </source>
</evidence>
<dbReference type="GO" id="GO:0003677">
    <property type="term" value="F:DNA binding"/>
    <property type="evidence" value="ECO:0007669"/>
    <property type="project" value="UniProtKB-KW"/>
</dbReference>
<dbReference type="PANTHER" id="PTHR30419:SF31">
    <property type="entry name" value="BLR3139 PROTEIN"/>
    <property type="match status" value="1"/>
</dbReference>
<dbReference type="PROSITE" id="PS50931">
    <property type="entry name" value="HTH_LYSR"/>
    <property type="match status" value="1"/>
</dbReference>
<dbReference type="InterPro" id="IPR036388">
    <property type="entry name" value="WH-like_DNA-bd_sf"/>
</dbReference>
<feature type="domain" description="HTH lysR-type" evidence="5">
    <location>
        <begin position="2"/>
        <end position="59"/>
    </location>
</feature>
<keyword evidence="4" id="KW-0804">Transcription</keyword>
<dbReference type="PANTHER" id="PTHR30419">
    <property type="entry name" value="HTH-TYPE TRANSCRIPTIONAL REGULATOR YBHD"/>
    <property type="match status" value="1"/>
</dbReference>
<sequence>MLDLRDLECLVALTRQRHFAKAAETCGMSQPAFSMRIRNLEERLDTQIVKRGNRFQGLTAEGQTIVNHALGILDQVRTLEEEVRAAKGEVVGRLVLAAIPTATAFAAHVAHRLREGNPGIRTRIESTTSLAIQQGIEDGRFDAGLTYADAASADFLRIDELYREKYVLLVPDSLNPGKSASMTWAKAAELPLILLEPEMQNRRILDRIFEEAGVEPDVVAETNGFMAAVVMAMQGMGATVLPQVLVEALGTFDRAALVSLTDPAVERAVCLVTPRRGQGIPVVEALRRTVLPGR</sequence>
<dbReference type="GO" id="GO:0005829">
    <property type="term" value="C:cytosol"/>
    <property type="evidence" value="ECO:0007669"/>
    <property type="project" value="TreeGrafter"/>
</dbReference>
<dbReference type="OrthoDB" id="9815174at2"/>
<dbReference type="Gene3D" id="1.10.10.10">
    <property type="entry name" value="Winged helix-like DNA-binding domain superfamily/Winged helix DNA-binding domain"/>
    <property type="match status" value="1"/>
</dbReference>
<proteinExistence type="inferred from homology"/>
<dbReference type="InterPro" id="IPR050950">
    <property type="entry name" value="HTH-type_LysR_regulators"/>
</dbReference>
<evidence type="ECO:0000256" key="3">
    <source>
        <dbReference type="ARBA" id="ARBA00023125"/>
    </source>
</evidence>
<gene>
    <name evidence="6" type="ORF">C8D95_111130</name>
</gene>
<dbReference type="EMBL" id="QGGV01000011">
    <property type="protein sequence ID" value="PWK54695.1"/>
    <property type="molecule type" value="Genomic_DNA"/>
</dbReference>
<evidence type="ECO:0000313" key="7">
    <source>
        <dbReference type="Proteomes" id="UP000245390"/>
    </source>
</evidence>
<dbReference type="KEGG" id="salo:EF888_14175"/>
<comment type="similarity">
    <text evidence="1">Belongs to the LysR transcriptional regulatory family.</text>
</comment>
<accession>A0A316G2T6</accession>
<dbReference type="Gene3D" id="3.40.190.290">
    <property type="match status" value="1"/>
</dbReference>
<evidence type="ECO:0000256" key="2">
    <source>
        <dbReference type="ARBA" id="ARBA00023015"/>
    </source>
</evidence>
<dbReference type="CDD" id="cd05466">
    <property type="entry name" value="PBP2_LTTR_substrate"/>
    <property type="match status" value="1"/>
</dbReference>
<organism evidence="6 7">
    <name type="scientific">Silicimonas algicola</name>
    <dbReference type="NCBI Taxonomy" id="1826607"/>
    <lineage>
        <taxon>Bacteria</taxon>
        <taxon>Pseudomonadati</taxon>
        <taxon>Pseudomonadota</taxon>
        <taxon>Alphaproteobacteria</taxon>
        <taxon>Rhodobacterales</taxon>
        <taxon>Paracoccaceae</taxon>
    </lineage>
</organism>
<dbReference type="InterPro" id="IPR000847">
    <property type="entry name" value="LysR_HTH_N"/>
</dbReference>
<dbReference type="SUPFAM" id="SSF53850">
    <property type="entry name" value="Periplasmic binding protein-like II"/>
    <property type="match status" value="1"/>
</dbReference>
<keyword evidence="3 6" id="KW-0238">DNA-binding</keyword>
<dbReference type="GO" id="GO:0003700">
    <property type="term" value="F:DNA-binding transcription factor activity"/>
    <property type="evidence" value="ECO:0007669"/>
    <property type="project" value="InterPro"/>
</dbReference>
<protein>
    <submittedName>
        <fullName evidence="6">DNA-binding transcriptional LysR family regulator</fullName>
    </submittedName>
</protein>
<dbReference type="InterPro" id="IPR036390">
    <property type="entry name" value="WH_DNA-bd_sf"/>
</dbReference>
<dbReference type="InterPro" id="IPR005119">
    <property type="entry name" value="LysR_subst-bd"/>
</dbReference>
<evidence type="ECO:0000256" key="4">
    <source>
        <dbReference type="ARBA" id="ARBA00023163"/>
    </source>
</evidence>
<name>A0A316G2T6_9RHOB</name>
<dbReference type="SUPFAM" id="SSF46785">
    <property type="entry name" value="Winged helix' DNA-binding domain"/>
    <property type="match status" value="1"/>
</dbReference>
<evidence type="ECO:0000313" key="6">
    <source>
        <dbReference type="EMBL" id="PWK54695.1"/>
    </source>
</evidence>
<comment type="caution">
    <text evidence="6">The sequence shown here is derived from an EMBL/GenBank/DDBJ whole genome shotgun (WGS) entry which is preliminary data.</text>
</comment>